<evidence type="ECO:0000259" key="3">
    <source>
        <dbReference type="Pfam" id="PF07261"/>
    </source>
</evidence>
<dbReference type="Pfam" id="PF07261">
    <property type="entry name" value="DnaB_2"/>
    <property type="match status" value="1"/>
</dbReference>
<dbReference type="RefSeq" id="WP_163179286.1">
    <property type="nucleotide sequence ID" value="NZ_JAAIWM010000002.1"/>
</dbReference>
<dbReference type="Gene3D" id="1.10.10.630">
    <property type="entry name" value="DnaD domain-like"/>
    <property type="match status" value="1"/>
</dbReference>
<protein>
    <submittedName>
        <fullName evidence="5">Uncharacterized protein</fullName>
    </submittedName>
</protein>
<organism evidence="5 6">
    <name type="scientific">Bacillus mesophilus</name>
    <dbReference type="NCBI Taxonomy" id="1808955"/>
    <lineage>
        <taxon>Bacteria</taxon>
        <taxon>Bacillati</taxon>
        <taxon>Bacillota</taxon>
        <taxon>Bacilli</taxon>
        <taxon>Bacillales</taxon>
        <taxon>Bacillaceae</taxon>
        <taxon>Bacillus</taxon>
    </lineage>
</organism>
<dbReference type="AlphaFoldDB" id="A0A6M0Q6E4"/>
<dbReference type="Pfam" id="PF25888">
    <property type="entry name" value="WHD_DnaB"/>
    <property type="match status" value="1"/>
</dbReference>
<sequence>MQSWKEVLPKDQYLVKTDTALHEFDRRVLTLLYQPLIGPLSFSLYMLLWGELEVYKYWGSPSTHKQLMESLQTNLDQILMARKKLEGIGLIRSYVQETPDIKNFIYELRSPLSPSMFFGSDFPYGILLKREVGEHRYTKLKSLFITKDINHSEFKEISQTFSDVYHTKEQDSLKLDDNDSFTDTYVNREGRSEVRVGNIDFDLELFIYGLSENFVPRSLITDEVIKRVKLLAYVYGLTPLDMQKVVMDATFGDEDELDLDLLSEKAKTFYEIENFGRMPKLSEKIQPLKHQNMRYLEPRTEEEKRIRHFETTSPKDYLIELAGGALPTSSDLAIVESLMVNQHILPGVVNVLLDYVVNKKKMNLNKKYMENTASNWARQKIKTVKEALDQIVEFEKDVAEYKEKEQKTKQNPGSGLRKPIRKEILPEWMTDPEYVEKRKKEVTSQTDLELERKKLNDRIQKYKNRETP</sequence>
<keyword evidence="6" id="KW-1185">Reference proteome</keyword>
<accession>A0A6M0Q6E4</accession>
<evidence type="ECO:0000259" key="4">
    <source>
        <dbReference type="Pfam" id="PF25888"/>
    </source>
</evidence>
<feature type="region of interest" description="Disordered" evidence="2">
    <location>
        <begin position="403"/>
        <end position="468"/>
    </location>
</feature>
<reference evidence="5 6" key="1">
    <citation type="submission" date="2020-02" db="EMBL/GenBank/DDBJ databases">
        <title>Bacillus aquiflavi sp. nov., isolated from yellow water of strong flavor Chinese baijiu in Yibin region of China.</title>
        <authorList>
            <person name="Xie J."/>
        </authorList>
    </citation>
    <scope>NUCLEOTIDE SEQUENCE [LARGE SCALE GENOMIC DNA]</scope>
    <source>
        <strain evidence="5 6">SA4</strain>
    </source>
</reference>
<dbReference type="EMBL" id="JAAIWM010000002">
    <property type="protein sequence ID" value="NEY71867.1"/>
    <property type="molecule type" value="Genomic_DNA"/>
</dbReference>
<dbReference type="InterPro" id="IPR058660">
    <property type="entry name" value="WHD_DnaB"/>
</dbReference>
<comment type="similarity">
    <text evidence="1">Belongs to the DnaB/DnaD family.</text>
</comment>
<evidence type="ECO:0000256" key="1">
    <source>
        <dbReference type="ARBA" id="ARBA00093462"/>
    </source>
</evidence>
<feature type="domain" description="Replicative helicase loading/DNA remodeling protein DnaB N-terminal winged helix" evidence="4">
    <location>
        <begin position="9"/>
        <end position="211"/>
    </location>
</feature>
<evidence type="ECO:0000313" key="5">
    <source>
        <dbReference type="EMBL" id="NEY71867.1"/>
    </source>
</evidence>
<gene>
    <name evidence="5" type="ORF">G4D63_08920</name>
</gene>
<name>A0A6M0Q6E4_9BACI</name>
<evidence type="ECO:0000313" key="6">
    <source>
        <dbReference type="Proteomes" id="UP000481043"/>
    </source>
</evidence>
<feature type="domain" description="DnaB/C C-terminal" evidence="3">
    <location>
        <begin position="324"/>
        <end position="390"/>
    </location>
</feature>
<feature type="compositionally biased region" description="Basic and acidic residues" evidence="2">
    <location>
        <begin position="449"/>
        <end position="468"/>
    </location>
</feature>
<dbReference type="Proteomes" id="UP000481043">
    <property type="component" value="Unassembled WGS sequence"/>
</dbReference>
<dbReference type="InterPro" id="IPR034829">
    <property type="entry name" value="DnaD-like_sf"/>
</dbReference>
<comment type="caution">
    <text evidence="5">The sequence shown here is derived from an EMBL/GenBank/DDBJ whole genome shotgun (WGS) entry which is preliminary data.</text>
</comment>
<proteinExistence type="inferred from homology"/>
<evidence type="ECO:0000256" key="2">
    <source>
        <dbReference type="SAM" id="MobiDB-lite"/>
    </source>
</evidence>
<dbReference type="InterPro" id="IPR006343">
    <property type="entry name" value="DnaB/C_C"/>
</dbReference>